<dbReference type="RefSeq" id="WP_108141034.1">
    <property type="nucleotide sequence ID" value="NZ_QAXS01000022.1"/>
</dbReference>
<reference evidence="1 2" key="1">
    <citation type="submission" date="2018-04" db="EMBL/GenBank/DDBJ databases">
        <title>Subsurface microbial communities from deep shales in Ohio and West Virginia, USA.</title>
        <authorList>
            <person name="Wrighton K."/>
        </authorList>
    </citation>
    <scope>NUCLEOTIDE SEQUENCE [LARGE SCALE GENOMIC DNA]</scope>
    <source>
        <strain evidence="1 2">WC1</strain>
    </source>
</reference>
<dbReference type="AlphaFoldDB" id="A0A2T5RI39"/>
<organism evidence="1 2">
    <name type="scientific">Halanaerobium saccharolyticum</name>
    <dbReference type="NCBI Taxonomy" id="43595"/>
    <lineage>
        <taxon>Bacteria</taxon>
        <taxon>Bacillati</taxon>
        <taxon>Bacillota</taxon>
        <taxon>Clostridia</taxon>
        <taxon>Halanaerobiales</taxon>
        <taxon>Halanaerobiaceae</taxon>
        <taxon>Halanaerobium</taxon>
    </lineage>
</organism>
<comment type="caution">
    <text evidence="1">The sequence shown here is derived from an EMBL/GenBank/DDBJ whole genome shotgun (WGS) entry which is preliminary data.</text>
</comment>
<name>A0A2T5RI39_9FIRM</name>
<evidence type="ECO:0000313" key="1">
    <source>
        <dbReference type="EMBL" id="PTV97855.1"/>
    </source>
</evidence>
<dbReference type="OrthoDB" id="2112400at2"/>
<gene>
    <name evidence="1" type="ORF">C8C76_12229</name>
</gene>
<proteinExistence type="predicted"/>
<dbReference type="EMBL" id="QAXS01000022">
    <property type="protein sequence ID" value="PTV97855.1"/>
    <property type="molecule type" value="Genomic_DNA"/>
</dbReference>
<dbReference type="Proteomes" id="UP000244089">
    <property type="component" value="Unassembled WGS sequence"/>
</dbReference>
<sequence>MTYTTGLTVFNKAPGEKEEMYCNVCDSKCEVKRNVLDYKDFGSAMAKKKTRFDRFKCPHAEEEWHQNLENIVKQKRDNYSTKIDQMLQEEIEEIKTEHLG</sequence>
<accession>A0A2T5RI39</accession>
<evidence type="ECO:0000313" key="2">
    <source>
        <dbReference type="Proteomes" id="UP000244089"/>
    </source>
</evidence>
<protein>
    <submittedName>
        <fullName evidence="1">Uncharacterized protein</fullName>
    </submittedName>
</protein>